<sequence length="264" mass="29778">MSVKVNNLLFQFVTGSIGNGLICIADESTKRIGLELFKNFISNSPNLGGHLLLLDNPVNCFNLDPSTKIKIHQCLGTSIDYPDELEMIQSIPSGRELFIDTLTPFFILHSDQFPGMILELKKKFSRIVALVSLESLSFNGLPIIKDLADCFINVMPNNTNFQAIVNYKKPSSRLGYNLIRVKETFSIVNGKFSYIKNCESRKKESEEQTIEDLPFNLRSADEDNLVQRTNNSLNIKSNEGGKVYYEPGKEDDVDEEDPDEDLLI</sequence>
<accession>T1KZ31</accession>
<dbReference type="EnsemblMetazoa" id="tetur28g00160.1">
    <property type="protein sequence ID" value="tetur28g00160.1"/>
    <property type="gene ID" value="tetur28g00160"/>
</dbReference>
<feature type="compositionally biased region" description="Acidic residues" evidence="1">
    <location>
        <begin position="249"/>
        <end position="264"/>
    </location>
</feature>
<dbReference type="HOGENOM" id="CLU_1054963_0_0_1"/>
<reference evidence="2" key="2">
    <citation type="submission" date="2015-06" db="UniProtKB">
        <authorList>
            <consortium name="EnsemblMetazoa"/>
        </authorList>
    </citation>
    <scope>IDENTIFICATION</scope>
</reference>
<dbReference type="Proteomes" id="UP000015104">
    <property type="component" value="Unassembled WGS sequence"/>
</dbReference>
<dbReference type="OrthoDB" id="10379351at2759"/>
<dbReference type="AlphaFoldDB" id="T1KZ31"/>
<evidence type="ECO:0000256" key="1">
    <source>
        <dbReference type="SAM" id="MobiDB-lite"/>
    </source>
</evidence>
<gene>
    <name evidence="2" type="primary">107368844</name>
</gene>
<keyword evidence="3" id="KW-1185">Reference proteome</keyword>
<feature type="region of interest" description="Disordered" evidence="1">
    <location>
        <begin position="237"/>
        <end position="264"/>
    </location>
</feature>
<evidence type="ECO:0000313" key="2">
    <source>
        <dbReference type="EnsemblMetazoa" id="tetur28g00160.1"/>
    </source>
</evidence>
<dbReference type="EMBL" id="CAEY01000734">
    <property type="status" value="NOT_ANNOTATED_CDS"/>
    <property type="molecule type" value="Genomic_DNA"/>
</dbReference>
<proteinExistence type="predicted"/>
<name>T1KZ31_TETUR</name>
<evidence type="ECO:0000313" key="3">
    <source>
        <dbReference type="Proteomes" id="UP000015104"/>
    </source>
</evidence>
<evidence type="ECO:0008006" key="4">
    <source>
        <dbReference type="Google" id="ProtNLM"/>
    </source>
</evidence>
<dbReference type="KEGG" id="tut:107368844"/>
<protein>
    <recommendedName>
        <fullName evidence="4">Elongator complex protein 5</fullName>
    </recommendedName>
</protein>
<organism evidence="2 3">
    <name type="scientific">Tetranychus urticae</name>
    <name type="common">Two-spotted spider mite</name>
    <dbReference type="NCBI Taxonomy" id="32264"/>
    <lineage>
        <taxon>Eukaryota</taxon>
        <taxon>Metazoa</taxon>
        <taxon>Ecdysozoa</taxon>
        <taxon>Arthropoda</taxon>
        <taxon>Chelicerata</taxon>
        <taxon>Arachnida</taxon>
        <taxon>Acari</taxon>
        <taxon>Acariformes</taxon>
        <taxon>Trombidiformes</taxon>
        <taxon>Prostigmata</taxon>
        <taxon>Eleutherengona</taxon>
        <taxon>Raphignathae</taxon>
        <taxon>Tetranychoidea</taxon>
        <taxon>Tetranychidae</taxon>
        <taxon>Tetranychus</taxon>
    </lineage>
</organism>
<reference evidence="3" key="1">
    <citation type="submission" date="2011-08" db="EMBL/GenBank/DDBJ databases">
        <authorList>
            <person name="Rombauts S."/>
        </authorList>
    </citation>
    <scope>NUCLEOTIDE SEQUENCE</scope>
    <source>
        <strain evidence="3">London</strain>
    </source>
</reference>